<evidence type="ECO:0000256" key="1">
    <source>
        <dbReference type="SAM" id="Phobius"/>
    </source>
</evidence>
<dbReference type="EMBL" id="CM007893">
    <property type="protein sequence ID" value="OTG27677.1"/>
    <property type="molecule type" value="Genomic_DNA"/>
</dbReference>
<evidence type="ECO:0000313" key="2">
    <source>
        <dbReference type="EMBL" id="OTG27677.1"/>
    </source>
</evidence>
<sequence>MLHRSRLRSLYFCCNSIWKLWLFCSFQRWGLWILLVRPKRMLRYRKVCLIFSCLHLIISFDFDFDFVVNT</sequence>
<keyword evidence="3" id="KW-1185">Reference proteome</keyword>
<keyword evidence="1" id="KW-0472">Membrane</keyword>
<dbReference type="InParanoid" id="A0A251UWB6"/>
<name>A0A251UWB6_HELAN</name>
<proteinExistence type="predicted"/>
<dbReference type="Proteomes" id="UP000215914">
    <property type="component" value="Chromosome 4"/>
</dbReference>
<organism evidence="2 3">
    <name type="scientific">Helianthus annuus</name>
    <name type="common">Common sunflower</name>
    <dbReference type="NCBI Taxonomy" id="4232"/>
    <lineage>
        <taxon>Eukaryota</taxon>
        <taxon>Viridiplantae</taxon>
        <taxon>Streptophyta</taxon>
        <taxon>Embryophyta</taxon>
        <taxon>Tracheophyta</taxon>
        <taxon>Spermatophyta</taxon>
        <taxon>Magnoliopsida</taxon>
        <taxon>eudicotyledons</taxon>
        <taxon>Gunneridae</taxon>
        <taxon>Pentapetalae</taxon>
        <taxon>asterids</taxon>
        <taxon>campanulids</taxon>
        <taxon>Asterales</taxon>
        <taxon>Asteraceae</taxon>
        <taxon>Asteroideae</taxon>
        <taxon>Heliantheae alliance</taxon>
        <taxon>Heliantheae</taxon>
        <taxon>Helianthus</taxon>
    </lineage>
</organism>
<protein>
    <submittedName>
        <fullName evidence="2">Uncharacterized protein</fullName>
    </submittedName>
</protein>
<gene>
    <name evidence="2" type="ORF">HannXRQ_Chr04g0102621</name>
</gene>
<reference evidence="3" key="1">
    <citation type="journal article" date="2017" name="Nature">
        <title>The sunflower genome provides insights into oil metabolism, flowering and Asterid evolution.</title>
        <authorList>
            <person name="Badouin H."/>
            <person name="Gouzy J."/>
            <person name="Grassa C.J."/>
            <person name="Murat F."/>
            <person name="Staton S.E."/>
            <person name="Cottret L."/>
            <person name="Lelandais-Briere C."/>
            <person name="Owens G.L."/>
            <person name="Carrere S."/>
            <person name="Mayjonade B."/>
            <person name="Legrand L."/>
            <person name="Gill N."/>
            <person name="Kane N.C."/>
            <person name="Bowers J.E."/>
            <person name="Hubner S."/>
            <person name="Bellec A."/>
            <person name="Berard A."/>
            <person name="Berges H."/>
            <person name="Blanchet N."/>
            <person name="Boniface M.C."/>
            <person name="Brunel D."/>
            <person name="Catrice O."/>
            <person name="Chaidir N."/>
            <person name="Claudel C."/>
            <person name="Donnadieu C."/>
            <person name="Faraut T."/>
            <person name="Fievet G."/>
            <person name="Helmstetter N."/>
            <person name="King M."/>
            <person name="Knapp S.J."/>
            <person name="Lai Z."/>
            <person name="Le Paslier M.C."/>
            <person name="Lippi Y."/>
            <person name="Lorenzon L."/>
            <person name="Mandel J.R."/>
            <person name="Marage G."/>
            <person name="Marchand G."/>
            <person name="Marquand E."/>
            <person name="Bret-Mestries E."/>
            <person name="Morien E."/>
            <person name="Nambeesan S."/>
            <person name="Nguyen T."/>
            <person name="Pegot-Espagnet P."/>
            <person name="Pouilly N."/>
            <person name="Raftis F."/>
            <person name="Sallet E."/>
            <person name="Schiex T."/>
            <person name="Thomas J."/>
            <person name="Vandecasteele C."/>
            <person name="Vares D."/>
            <person name="Vear F."/>
            <person name="Vautrin S."/>
            <person name="Crespi M."/>
            <person name="Mangin B."/>
            <person name="Burke J.M."/>
            <person name="Salse J."/>
            <person name="Munos S."/>
            <person name="Vincourt P."/>
            <person name="Rieseberg L.H."/>
            <person name="Langlade N.B."/>
        </authorList>
    </citation>
    <scope>NUCLEOTIDE SEQUENCE [LARGE SCALE GENOMIC DNA]</scope>
    <source>
        <strain evidence="3">cv. SF193</strain>
    </source>
</reference>
<feature type="transmembrane region" description="Helical" evidence="1">
    <location>
        <begin position="48"/>
        <end position="68"/>
    </location>
</feature>
<evidence type="ECO:0000313" key="3">
    <source>
        <dbReference type="Proteomes" id="UP000215914"/>
    </source>
</evidence>
<accession>A0A251UWB6</accession>
<dbReference type="AlphaFoldDB" id="A0A251UWB6"/>
<keyword evidence="1" id="KW-0812">Transmembrane</keyword>
<keyword evidence="1" id="KW-1133">Transmembrane helix</keyword>